<evidence type="ECO:0000313" key="1">
    <source>
        <dbReference type="EMBL" id="KAG8013899.1"/>
    </source>
</evidence>
<proteinExistence type="predicted"/>
<organism evidence="1 2">
    <name type="scientific">Nibea albiflora</name>
    <name type="common">Yellow drum</name>
    <name type="synonym">Corvina albiflora</name>
    <dbReference type="NCBI Taxonomy" id="240163"/>
    <lineage>
        <taxon>Eukaryota</taxon>
        <taxon>Metazoa</taxon>
        <taxon>Chordata</taxon>
        <taxon>Craniata</taxon>
        <taxon>Vertebrata</taxon>
        <taxon>Euteleostomi</taxon>
        <taxon>Actinopterygii</taxon>
        <taxon>Neopterygii</taxon>
        <taxon>Teleostei</taxon>
        <taxon>Neoteleostei</taxon>
        <taxon>Acanthomorphata</taxon>
        <taxon>Eupercaria</taxon>
        <taxon>Sciaenidae</taxon>
        <taxon>Nibea</taxon>
    </lineage>
</organism>
<evidence type="ECO:0000313" key="2">
    <source>
        <dbReference type="Proteomes" id="UP000805704"/>
    </source>
</evidence>
<name>A0ACB7FIA5_NIBAL</name>
<keyword evidence="2" id="KW-1185">Reference proteome</keyword>
<keyword evidence="1" id="KW-0378">Hydrolase</keyword>
<accession>A0ACB7FIA5</accession>
<sequence>QQYGYLPPGDMRTHSLRSPHSIPSAIAAMQRFYGLTVTGSFDAKTIEAMKRPRCGVPDKFGAELKSNLRRKRYAIQGLKWNKNEITFSYIRDKVEEFADIMLFFAEGFHGDSSPFDGEGGFLAHAYFPGNGIGGDTHFDAAEPWTTGNKDLLGNDVFLVAVHELGHALGLEHSNDPSAIMAPFYQWMDTDNFQLPDDDRRGVQQLYGSGSGPQPPPVTPRTPNHSPQPTYSPDKPRFGPNICDGHFDTIAILRGEMFVFKDKWFWRVRNNHVLDGYPMPIGHFWRGLPTHVNAAFEREDGKFVFFKGDRYWVFTESILDQNYPRNLNEMGNGLPKDRIDTALYYTPTGQTFFFRANKYYRFNEETRSVDDGYPKLINVWQGVPDNIKAAFMSKDQAYTYFYKANKYWKFNNQMMRVEPGYPKSALRDWMGCPNEDSKTDGGRGGGGTDKDKEREKEKDREREDKDRTRDREREREKEKEKEKEVQEDTEVIIIEVDEEEGVGGGSGAAAVVVPLFLLVCVIATLAALVFFRRYGTPRRLLYCQRSLLDKV</sequence>
<comment type="caution">
    <text evidence="1">The sequence shown here is derived from an EMBL/GenBank/DDBJ whole genome shotgun (WGS) entry which is preliminary data.</text>
</comment>
<dbReference type="EMBL" id="CM024798">
    <property type="protein sequence ID" value="KAG8013899.1"/>
    <property type="molecule type" value="Genomic_DNA"/>
</dbReference>
<dbReference type="Proteomes" id="UP000805704">
    <property type="component" value="Chromosome 10"/>
</dbReference>
<gene>
    <name evidence="1" type="primary">MMP14.3</name>
    <name evidence="1" type="ORF">GBF38_016125</name>
</gene>
<reference evidence="1" key="1">
    <citation type="submission" date="2020-04" db="EMBL/GenBank/DDBJ databases">
        <title>A chromosome-scale assembly and high-density genetic map of the yellow drum (Nibea albiflora) genome.</title>
        <authorList>
            <person name="Xu D."/>
            <person name="Zhang W."/>
            <person name="Chen R."/>
            <person name="Tan P."/>
            <person name="Wang L."/>
            <person name="Song H."/>
            <person name="Tian L."/>
            <person name="Zhu Q."/>
            <person name="Wang B."/>
        </authorList>
    </citation>
    <scope>NUCLEOTIDE SEQUENCE</scope>
    <source>
        <strain evidence="1">ZJHYS-2018</strain>
    </source>
</reference>
<feature type="non-terminal residue" evidence="1">
    <location>
        <position position="1"/>
    </location>
</feature>
<keyword evidence="1" id="KW-0645">Protease</keyword>
<keyword evidence="1" id="KW-0482">Metalloprotease</keyword>
<protein>
    <submittedName>
        <fullName evidence="1">Matrix metalloproteinase-14</fullName>
    </submittedName>
</protein>